<sequence>MALAIRFHDQRPLEANDSLREEALSGFAHSPKSISPKFFYDRRGSELFEQICKQPEYYPTRTEEMILSQAANDISDIAGAHANLIELGSGASKKVRLLLEAMRPASYLGIDISEDFLLSSTRRLAADYPWLDVQAACADFSQPMSLPGEFESERSVAFFPGSSIGNFTPDEALAFLHNLNALLPAGGGLLVGVDLVKDKQVLEAAYNDEAGVTAAFNLNVLERIRAELDSNIDPQRFVHHAFFNEQASRIEMHLISTDAQDVDIEGERFHFDRGESLHTENSYKYTPEGFRSLAGKAGFKAIAMWTDPAHLFSVHYLQRI</sequence>
<dbReference type="InterPro" id="IPR035094">
    <property type="entry name" value="EgtD"/>
</dbReference>
<evidence type="ECO:0000313" key="4">
    <source>
        <dbReference type="EMBL" id="GGJ89406.1"/>
    </source>
</evidence>
<feature type="domain" description="Histidine-specific methyltransferase SAM-dependent" evidence="3">
    <location>
        <begin position="20"/>
        <end position="318"/>
    </location>
</feature>
<dbReference type="NCBIfam" id="TIGR03438">
    <property type="entry name" value="egtD_ergothio"/>
    <property type="match status" value="1"/>
</dbReference>
<dbReference type="InterPro" id="IPR029063">
    <property type="entry name" value="SAM-dependent_MTases_sf"/>
</dbReference>
<dbReference type="InterPro" id="IPR017804">
    <property type="entry name" value="MeTrfase_EgtD-like"/>
</dbReference>
<proteinExistence type="predicted"/>
<dbReference type="AlphaFoldDB" id="A0A917PSJ4"/>
<evidence type="ECO:0000259" key="3">
    <source>
        <dbReference type="Pfam" id="PF10017"/>
    </source>
</evidence>
<keyword evidence="2" id="KW-0808">Transferase</keyword>
<evidence type="ECO:0000256" key="2">
    <source>
        <dbReference type="ARBA" id="ARBA00022679"/>
    </source>
</evidence>
<dbReference type="PANTHER" id="PTHR43397">
    <property type="entry name" value="ERGOTHIONEINE BIOSYNTHESIS PROTEIN 1"/>
    <property type="match status" value="1"/>
</dbReference>
<dbReference type="SUPFAM" id="SSF53335">
    <property type="entry name" value="S-adenosyl-L-methionine-dependent methyltransferases"/>
    <property type="match status" value="1"/>
</dbReference>
<dbReference type="InterPro" id="IPR019257">
    <property type="entry name" value="MeTrfase_dom"/>
</dbReference>
<dbReference type="PANTHER" id="PTHR43397:SF1">
    <property type="entry name" value="ERGOTHIONEINE BIOSYNTHESIS PROTEIN 1"/>
    <property type="match status" value="1"/>
</dbReference>
<dbReference type="Pfam" id="PF10017">
    <property type="entry name" value="Methyltransf_33"/>
    <property type="match status" value="1"/>
</dbReference>
<dbReference type="GO" id="GO:0008168">
    <property type="term" value="F:methyltransferase activity"/>
    <property type="evidence" value="ECO:0007669"/>
    <property type="project" value="UniProtKB-KW"/>
</dbReference>
<protein>
    <submittedName>
        <fullName evidence="4">Dimethylhistidine N-methyltransferase</fullName>
    </submittedName>
</protein>
<keyword evidence="5" id="KW-1185">Reference proteome</keyword>
<comment type="caution">
    <text evidence="4">The sequence shown here is derived from an EMBL/GenBank/DDBJ whole genome shotgun (WGS) entry which is preliminary data.</text>
</comment>
<dbReference type="EMBL" id="BMPO01000003">
    <property type="protein sequence ID" value="GGJ89406.1"/>
    <property type="molecule type" value="Genomic_DNA"/>
</dbReference>
<evidence type="ECO:0000313" key="5">
    <source>
        <dbReference type="Proteomes" id="UP000635983"/>
    </source>
</evidence>
<reference evidence="4" key="1">
    <citation type="journal article" date="2014" name="Int. J. Syst. Evol. Microbiol.">
        <title>Complete genome sequence of Corynebacterium casei LMG S-19264T (=DSM 44701T), isolated from a smear-ripened cheese.</title>
        <authorList>
            <consortium name="US DOE Joint Genome Institute (JGI-PGF)"/>
            <person name="Walter F."/>
            <person name="Albersmeier A."/>
            <person name="Kalinowski J."/>
            <person name="Ruckert C."/>
        </authorList>
    </citation>
    <scope>NUCLEOTIDE SEQUENCE</scope>
    <source>
        <strain evidence="4">JCM 30078</strain>
    </source>
</reference>
<keyword evidence="1" id="KW-0489">Methyltransferase</keyword>
<evidence type="ECO:0000256" key="1">
    <source>
        <dbReference type="ARBA" id="ARBA00022603"/>
    </source>
</evidence>
<gene>
    <name evidence="4" type="ORF">GCM10009304_13750</name>
</gene>
<dbReference type="Gene3D" id="3.40.50.150">
    <property type="entry name" value="Vaccinia Virus protein VP39"/>
    <property type="match status" value="1"/>
</dbReference>
<reference evidence="4" key="2">
    <citation type="submission" date="2020-09" db="EMBL/GenBank/DDBJ databases">
        <authorList>
            <person name="Sun Q."/>
            <person name="Ohkuma M."/>
        </authorList>
    </citation>
    <scope>NUCLEOTIDE SEQUENCE</scope>
    <source>
        <strain evidence="4">JCM 30078</strain>
    </source>
</reference>
<accession>A0A917PSJ4</accession>
<name>A0A917PSJ4_9PSED</name>
<dbReference type="InterPro" id="IPR051128">
    <property type="entry name" value="EgtD_Methyltrsf_superfamily"/>
</dbReference>
<dbReference type="Proteomes" id="UP000635983">
    <property type="component" value="Unassembled WGS sequence"/>
</dbReference>
<organism evidence="4 5">
    <name type="scientific">Pseudomonas matsuisoli</name>
    <dbReference type="NCBI Taxonomy" id="1515666"/>
    <lineage>
        <taxon>Bacteria</taxon>
        <taxon>Pseudomonadati</taxon>
        <taxon>Pseudomonadota</taxon>
        <taxon>Gammaproteobacteria</taxon>
        <taxon>Pseudomonadales</taxon>
        <taxon>Pseudomonadaceae</taxon>
        <taxon>Pseudomonas</taxon>
    </lineage>
</organism>
<dbReference type="RefSeq" id="WP_188982427.1">
    <property type="nucleotide sequence ID" value="NZ_BMPO01000003.1"/>
</dbReference>
<dbReference type="PIRSF" id="PIRSF018005">
    <property type="entry name" value="UCP018005"/>
    <property type="match status" value="1"/>
</dbReference>
<dbReference type="GO" id="GO:0032259">
    <property type="term" value="P:methylation"/>
    <property type="evidence" value="ECO:0007669"/>
    <property type="project" value="UniProtKB-KW"/>
</dbReference>